<dbReference type="AlphaFoldDB" id="A0A1E1LBJ9"/>
<dbReference type="InterPro" id="IPR021476">
    <property type="entry name" value="Egh16-like"/>
</dbReference>
<feature type="chain" id="PRO_5009446865" description="GEgh 16 protein" evidence="1">
    <location>
        <begin position="19"/>
        <end position="220"/>
    </location>
</feature>
<comment type="caution">
    <text evidence="2">The sequence shown here is derived from an EMBL/GenBank/DDBJ whole genome shotgun (WGS) entry which is preliminary data.</text>
</comment>
<keyword evidence="3" id="KW-1185">Reference proteome</keyword>
<evidence type="ECO:0000313" key="2">
    <source>
        <dbReference type="EMBL" id="CZT07933.1"/>
    </source>
</evidence>
<organism evidence="2 3">
    <name type="scientific">Rhynchosporium graminicola</name>
    <dbReference type="NCBI Taxonomy" id="2792576"/>
    <lineage>
        <taxon>Eukaryota</taxon>
        <taxon>Fungi</taxon>
        <taxon>Dikarya</taxon>
        <taxon>Ascomycota</taxon>
        <taxon>Pezizomycotina</taxon>
        <taxon>Leotiomycetes</taxon>
        <taxon>Helotiales</taxon>
        <taxon>Ploettnerulaceae</taxon>
        <taxon>Rhynchosporium</taxon>
    </lineage>
</organism>
<keyword evidence="1" id="KW-0732">Signal</keyword>
<dbReference type="Pfam" id="PF11327">
    <property type="entry name" value="Egh16-like"/>
    <property type="match status" value="1"/>
</dbReference>
<proteinExistence type="predicted"/>
<sequence length="220" mass="22346">MFTNILIIALAPSPLVIAHGKGGDIDGNTTALGIMGGIVPGPGRNKVLDVDTTVFGLTNSMSDGLGKTAGGGKNRTKLAITQQIPGTNGNIRAPKYRRFFRRVLISADMVKHASNVKTDEQMAATVPAGTTCAGTVNGQQNVCLVKIANSNPAEPFGGVIAIQMASAGNTTLTAATADSAPTKASTAASAKAAARAASMDAVDTLIADEPDTKHSVAFRA</sequence>
<dbReference type="InParanoid" id="A0A1E1LBJ9"/>
<protein>
    <recommendedName>
        <fullName evidence="4">GEgh 16 protein</fullName>
    </recommendedName>
</protein>
<evidence type="ECO:0008006" key="4">
    <source>
        <dbReference type="Google" id="ProtNLM"/>
    </source>
</evidence>
<dbReference type="PANTHER" id="PTHR34618">
    <property type="entry name" value="SURFACE PROTEIN MAS1, PUTATIVE-RELATED"/>
    <property type="match status" value="1"/>
</dbReference>
<dbReference type="Proteomes" id="UP000178129">
    <property type="component" value="Unassembled WGS sequence"/>
</dbReference>
<evidence type="ECO:0000313" key="3">
    <source>
        <dbReference type="Proteomes" id="UP000178129"/>
    </source>
</evidence>
<dbReference type="PANTHER" id="PTHR34618:SF4">
    <property type="entry name" value="CAS1"/>
    <property type="match status" value="1"/>
</dbReference>
<feature type="signal peptide" evidence="1">
    <location>
        <begin position="1"/>
        <end position="18"/>
    </location>
</feature>
<accession>A0A1E1LBJ9</accession>
<gene>
    <name evidence="2" type="ORF">RCO7_10618</name>
</gene>
<reference evidence="3" key="1">
    <citation type="submission" date="2016-03" db="EMBL/GenBank/DDBJ databases">
        <authorList>
            <person name="Ploux O."/>
        </authorList>
    </citation>
    <scope>NUCLEOTIDE SEQUENCE [LARGE SCALE GENOMIC DNA]</scope>
    <source>
        <strain evidence="3">UK7</strain>
    </source>
</reference>
<evidence type="ECO:0000256" key="1">
    <source>
        <dbReference type="SAM" id="SignalP"/>
    </source>
</evidence>
<name>A0A1E1LBJ9_9HELO</name>
<dbReference type="EMBL" id="FJUW01000044">
    <property type="protein sequence ID" value="CZT07933.1"/>
    <property type="molecule type" value="Genomic_DNA"/>
</dbReference>